<protein>
    <submittedName>
        <fullName evidence="1">Uncharacterized protein</fullName>
    </submittedName>
</protein>
<dbReference type="InterPro" id="IPR043313">
    <property type="entry name" value="LRMDA"/>
</dbReference>
<dbReference type="Pfam" id="PF14580">
    <property type="entry name" value="LRR_9"/>
    <property type="match status" value="1"/>
</dbReference>
<proteinExistence type="predicted"/>
<dbReference type="InterPro" id="IPR001611">
    <property type="entry name" value="Leu-rich_rpt"/>
</dbReference>
<dbReference type="PANTHER" id="PTHR46282">
    <property type="entry name" value="LEUCINE-RICH MELANOCYTE DIFFERENTIATION-ASSOCIATED PROTEIN"/>
    <property type="match status" value="1"/>
</dbReference>
<dbReference type="InterPro" id="IPR032675">
    <property type="entry name" value="LRR_dom_sf"/>
</dbReference>
<dbReference type="AlphaFoldDB" id="A0AAE1AJE4"/>
<comment type="caution">
    <text evidence="1">The sequence shown here is derived from an EMBL/GenBank/DDBJ whole genome shotgun (WGS) entry which is preliminary data.</text>
</comment>
<evidence type="ECO:0000313" key="2">
    <source>
        <dbReference type="Proteomes" id="UP001283361"/>
    </source>
</evidence>
<dbReference type="SUPFAM" id="SSF52058">
    <property type="entry name" value="L domain-like"/>
    <property type="match status" value="1"/>
</dbReference>
<gene>
    <name evidence="1" type="ORF">RRG08_031231</name>
</gene>
<evidence type="ECO:0000313" key="1">
    <source>
        <dbReference type="EMBL" id="KAK3788575.1"/>
    </source>
</evidence>
<dbReference type="PROSITE" id="PS51450">
    <property type="entry name" value="LRR"/>
    <property type="match status" value="2"/>
</dbReference>
<accession>A0AAE1AJE4</accession>
<dbReference type="EMBL" id="JAWDGP010001753">
    <property type="protein sequence ID" value="KAK3788575.1"/>
    <property type="molecule type" value="Genomic_DNA"/>
</dbReference>
<reference evidence="1" key="1">
    <citation type="journal article" date="2023" name="G3 (Bethesda)">
        <title>A reference genome for the long-term kleptoplast-retaining sea slug Elysia crispata morphotype clarki.</title>
        <authorList>
            <person name="Eastman K.E."/>
            <person name="Pendleton A.L."/>
            <person name="Shaikh M.A."/>
            <person name="Suttiyut T."/>
            <person name="Ogas R."/>
            <person name="Tomko P."/>
            <person name="Gavelis G."/>
            <person name="Widhalm J.R."/>
            <person name="Wisecaver J.H."/>
        </authorList>
    </citation>
    <scope>NUCLEOTIDE SEQUENCE</scope>
    <source>
        <strain evidence="1">ECLA1</strain>
    </source>
</reference>
<organism evidence="1 2">
    <name type="scientific">Elysia crispata</name>
    <name type="common">lettuce slug</name>
    <dbReference type="NCBI Taxonomy" id="231223"/>
    <lineage>
        <taxon>Eukaryota</taxon>
        <taxon>Metazoa</taxon>
        <taxon>Spiralia</taxon>
        <taxon>Lophotrochozoa</taxon>
        <taxon>Mollusca</taxon>
        <taxon>Gastropoda</taxon>
        <taxon>Heterobranchia</taxon>
        <taxon>Euthyneura</taxon>
        <taxon>Panpulmonata</taxon>
        <taxon>Sacoglossa</taxon>
        <taxon>Placobranchoidea</taxon>
        <taxon>Plakobranchidae</taxon>
        <taxon>Elysia</taxon>
    </lineage>
</organism>
<name>A0AAE1AJE4_9GAST</name>
<dbReference type="PANTHER" id="PTHR46282:SF1">
    <property type="entry name" value="LEUCINE-RICH REPEAT-CONTAINING PROTEIN 72-LIKE"/>
    <property type="match status" value="1"/>
</dbReference>
<keyword evidence="2" id="KW-1185">Reference proteome</keyword>
<dbReference type="Gene3D" id="3.80.10.10">
    <property type="entry name" value="Ribonuclease Inhibitor"/>
    <property type="match status" value="1"/>
</dbReference>
<sequence>MPKISEVERGSLRHTVAPDGRLSLAYSDLSEIPDSVVSECGQSLLELDLSHNKIFDLRFLGDLPFIKSLILDDNHLTSQVKIPFCPELHTLWINDNRIQNLANLLSTVARSCPNLRIFSMMNNEAAPSYFNGGTYEQYLDYRYYVISCLPGLEYLDYSPVTPDEVKMAKKLFPASRLRFFRRRRSNKRIQRSTGV</sequence>
<dbReference type="Proteomes" id="UP001283361">
    <property type="component" value="Unassembled WGS sequence"/>
</dbReference>